<feature type="coiled-coil region" evidence="1">
    <location>
        <begin position="47"/>
        <end position="74"/>
    </location>
</feature>
<dbReference type="AlphaFoldDB" id="A0A183S8W7"/>
<name>A0A183S8W7_SCHSO</name>
<accession>A0A183S8W7</accession>
<dbReference type="WBParaSite" id="SSLN_0000069601-mRNA-1">
    <property type="protein sequence ID" value="SSLN_0000069601-mRNA-1"/>
    <property type="gene ID" value="SSLN_0000069601"/>
</dbReference>
<proteinExistence type="predicted"/>
<evidence type="ECO:0000256" key="1">
    <source>
        <dbReference type="SAM" id="Coils"/>
    </source>
</evidence>
<dbReference type="PANTHER" id="PTHR33395:SF22">
    <property type="entry name" value="REVERSE TRANSCRIPTASE DOMAIN-CONTAINING PROTEIN"/>
    <property type="match status" value="1"/>
</dbReference>
<evidence type="ECO:0000313" key="3">
    <source>
        <dbReference type="EMBL" id="VDL85988.1"/>
    </source>
</evidence>
<dbReference type="Proteomes" id="UP000275846">
    <property type="component" value="Unassembled WGS sequence"/>
</dbReference>
<protein>
    <submittedName>
        <fullName evidence="5">Reverse transcriptase domain-containing protein</fullName>
    </submittedName>
</protein>
<evidence type="ECO:0000256" key="2">
    <source>
        <dbReference type="SAM" id="MobiDB-lite"/>
    </source>
</evidence>
<organism evidence="5">
    <name type="scientific">Schistocephalus solidus</name>
    <name type="common">Tapeworm</name>
    <dbReference type="NCBI Taxonomy" id="70667"/>
    <lineage>
        <taxon>Eukaryota</taxon>
        <taxon>Metazoa</taxon>
        <taxon>Spiralia</taxon>
        <taxon>Lophotrochozoa</taxon>
        <taxon>Platyhelminthes</taxon>
        <taxon>Cestoda</taxon>
        <taxon>Eucestoda</taxon>
        <taxon>Diphyllobothriidea</taxon>
        <taxon>Diphyllobothriidae</taxon>
        <taxon>Schistocephalus</taxon>
    </lineage>
</organism>
<dbReference type="EMBL" id="UYSU01000584">
    <property type="protein sequence ID" value="VDL85988.1"/>
    <property type="molecule type" value="Genomic_DNA"/>
</dbReference>
<reference evidence="5" key="1">
    <citation type="submission" date="2016-06" db="UniProtKB">
        <authorList>
            <consortium name="WormBaseParasite"/>
        </authorList>
    </citation>
    <scope>IDENTIFICATION</scope>
</reference>
<evidence type="ECO:0000313" key="5">
    <source>
        <dbReference type="WBParaSite" id="SSLN_0000069601-mRNA-1"/>
    </source>
</evidence>
<reference evidence="3 4" key="2">
    <citation type="submission" date="2018-11" db="EMBL/GenBank/DDBJ databases">
        <authorList>
            <consortium name="Pathogen Informatics"/>
        </authorList>
    </citation>
    <scope>NUCLEOTIDE SEQUENCE [LARGE SCALE GENOMIC DNA]</scope>
    <source>
        <strain evidence="3 4">NST_G2</strain>
    </source>
</reference>
<keyword evidence="4" id="KW-1185">Reference proteome</keyword>
<evidence type="ECO:0000313" key="4">
    <source>
        <dbReference type="Proteomes" id="UP000275846"/>
    </source>
</evidence>
<sequence>MLQAGIETATTNAMATLAYYLTTASQQRALSQINMHAIDNIADWGGCQKLSIKLNQLEDEIRQIKSALKRTSKAVDATQESTEQLTRSKTIDTRSKGIPTTTLTASSATEQQFRMAQDENSPPQTKKPSKTQKIRIKNKDPVAVLVGDNGDEIVEISKKAELLGRFFASVFAKEPQLHIDHDNTCVIDAGPVLEYILFPEPLVERELRNLKEAKSSGPDDLPAKFMKELGGELFKPIAHILNLSFKSGKPPSE</sequence>
<keyword evidence="1" id="KW-0175">Coiled coil</keyword>
<feature type="compositionally biased region" description="Polar residues" evidence="2">
    <location>
        <begin position="98"/>
        <end position="120"/>
    </location>
</feature>
<feature type="region of interest" description="Disordered" evidence="2">
    <location>
        <begin position="94"/>
        <end position="134"/>
    </location>
</feature>
<gene>
    <name evidence="3" type="ORF">SSLN_LOCUS665</name>
</gene>
<dbReference type="PANTHER" id="PTHR33395">
    <property type="entry name" value="TRANSCRIPTASE, PUTATIVE-RELATED-RELATED"/>
    <property type="match status" value="1"/>
</dbReference>